<evidence type="ECO:0000313" key="1">
    <source>
        <dbReference type="EMBL" id="CAB4549388.1"/>
    </source>
</evidence>
<reference evidence="1" key="1">
    <citation type="submission" date="2020-05" db="EMBL/GenBank/DDBJ databases">
        <authorList>
            <person name="Chiriac C."/>
            <person name="Salcher M."/>
            <person name="Ghai R."/>
            <person name="Kavagutti S V."/>
        </authorList>
    </citation>
    <scope>NUCLEOTIDE SEQUENCE</scope>
</reference>
<accession>A0A6J6CHS0</accession>
<sequence length="448" mass="45709">MAVLALAALPAASSIAPTPVAAAPAPCSGLGAGGEYHPLPPQRIFDSRPGSAVNDVQPIGAKPATGAQPTFDIDVLGQGGVPNRPSDVLAVAVNITVTEPTAAGWLNAYGKGANGGLASIVNFTAGQTVPNLAITRPGADGDLTIRLFSTSASGTAHVVVDVFGWFSTSCNAQNGARLVPIDPGRILDTRDSGGPILSGASRTVPIRGAQLATGFPVPGGSDVVAVVLNVTGINQDAASRDTFLSVVPELAPGTAPSTSNVNIARGQIKPNMVIVPIGADGAVRLYNHAGALHVAVDVVGYLTTSAPNGSTTAGRVVPLATPYRVFDTRQVQWQAVALGPGQAEDWSFADFVNSVTVDGRWLGAQSAVIGNLTSASLTRQFSGTPVSSYLTVHPTNQPRPLVSNLNTTEGAPVPNLAMMKYGPNSTVRVFNLSGFSHYLFDASAVVLS</sequence>
<proteinExistence type="predicted"/>
<dbReference type="AlphaFoldDB" id="A0A6J6CHS0"/>
<organism evidence="1">
    <name type="scientific">freshwater metagenome</name>
    <dbReference type="NCBI Taxonomy" id="449393"/>
    <lineage>
        <taxon>unclassified sequences</taxon>
        <taxon>metagenomes</taxon>
        <taxon>ecological metagenomes</taxon>
    </lineage>
</organism>
<dbReference type="EMBL" id="CAEZSR010000023">
    <property type="protein sequence ID" value="CAB4549388.1"/>
    <property type="molecule type" value="Genomic_DNA"/>
</dbReference>
<protein>
    <submittedName>
        <fullName evidence="1">Unannotated protein</fullName>
    </submittedName>
</protein>
<gene>
    <name evidence="1" type="ORF">UFOPK1493_00933</name>
</gene>
<name>A0A6J6CHS0_9ZZZZ</name>